<evidence type="ECO:0000256" key="1">
    <source>
        <dbReference type="ARBA" id="ARBA00008791"/>
    </source>
</evidence>
<dbReference type="OrthoDB" id="5242641at2"/>
<dbReference type="RefSeq" id="WP_158033507.1">
    <property type="nucleotide sequence ID" value="NZ_ML708615.1"/>
</dbReference>
<sequence length="291" mass="30786">MTLVVAFPYGTKDRSALHLAGVLARSSGDSLRIVSVVPAPSRSPIPTGRDLQFAAWSRQRGDKAVAEARQAVAEICPDVRSEALYVASRSKAKALLDEAVASDAAMIIVGSGTDGGIGRISVSSTADRLLHSSPVPVALAPRGYRADGDARVTRVTCAFRGDPASHDVLARTTRISEEVGAQLRVATFGIEGQNVAPFEHDEQARRIEYEEQVKSVQTAALEVVTAEQSRPAEEVVGTGRTWTAALDSLDWVPTEVLVVGSSSEGGATRLFLGSNASRIIRHTPVPVVLVP</sequence>
<comment type="caution">
    <text evidence="3">The sequence shown here is derived from an EMBL/GenBank/DDBJ whole genome shotgun (WGS) entry which is preliminary data.</text>
</comment>
<dbReference type="AlphaFoldDB" id="A0A5J5KXV8"/>
<dbReference type="SUPFAM" id="SSF52402">
    <property type="entry name" value="Adenine nucleotide alpha hydrolases-like"/>
    <property type="match status" value="2"/>
</dbReference>
<comment type="similarity">
    <text evidence="1">Belongs to the universal stress protein A family.</text>
</comment>
<dbReference type="CDD" id="cd00293">
    <property type="entry name" value="USP-like"/>
    <property type="match status" value="2"/>
</dbReference>
<evidence type="ECO:0000313" key="3">
    <source>
        <dbReference type="EMBL" id="KAA9394484.1"/>
    </source>
</evidence>
<keyword evidence="4" id="KW-1185">Reference proteome</keyword>
<dbReference type="PANTHER" id="PTHR46268:SF6">
    <property type="entry name" value="UNIVERSAL STRESS PROTEIN UP12"/>
    <property type="match status" value="1"/>
</dbReference>
<dbReference type="Proteomes" id="UP000325957">
    <property type="component" value="Unassembled WGS sequence"/>
</dbReference>
<dbReference type="Gene3D" id="3.40.50.12370">
    <property type="match status" value="1"/>
</dbReference>
<feature type="domain" description="UspA" evidence="2">
    <location>
        <begin position="154"/>
        <end position="291"/>
    </location>
</feature>
<dbReference type="InterPro" id="IPR006016">
    <property type="entry name" value="UspA"/>
</dbReference>
<dbReference type="Pfam" id="PF00582">
    <property type="entry name" value="Usp"/>
    <property type="match status" value="2"/>
</dbReference>
<feature type="domain" description="UspA" evidence="2">
    <location>
        <begin position="11"/>
        <end position="140"/>
    </location>
</feature>
<dbReference type="InterPro" id="IPR006015">
    <property type="entry name" value="Universal_stress_UspA"/>
</dbReference>
<proteinExistence type="inferred from homology"/>
<name>A0A5J5KXV8_9MICC</name>
<dbReference type="PRINTS" id="PR01438">
    <property type="entry name" value="UNVRSLSTRESS"/>
</dbReference>
<organism evidence="3 4">
    <name type="scientific">Kocuria coralli</name>
    <dbReference type="NCBI Taxonomy" id="1461025"/>
    <lineage>
        <taxon>Bacteria</taxon>
        <taxon>Bacillati</taxon>
        <taxon>Actinomycetota</taxon>
        <taxon>Actinomycetes</taxon>
        <taxon>Micrococcales</taxon>
        <taxon>Micrococcaceae</taxon>
        <taxon>Kocuria</taxon>
    </lineage>
</organism>
<protein>
    <submittedName>
        <fullName evidence="3">Universal stress protein</fullName>
    </submittedName>
</protein>
<dbReference type="PANTHER" id="PTHR46268">
    <property type="entry name" value="STRESS RESPONSE PROTEIN NHAX"/>
    <property type="match status" value="1"/>
</dbReference>
<reference evidence="3 4" key="1">
    <citation type="submission" date="2019-05" db="EMBL/GenBank/DDBJ databases">
        <title>Kocuria coralli sp. nov., a novel actinobacterium isolated from coral reef seawater.</title>
        <authorList>
            <person name="Li J."/>
        </authorList>
    </citation>
    <scope>NUCLEOTIDE SEQUENCE [LARGE SCALE GENOMIC DNA]</scope>
    <source>
        <strain evidence="3 4">SCSIO 13007</strain>
    </source>
</reference>
<dbReference type="EMBL" id="SZWF01000006">
    <property type="protein sequence ID" value="KAA9394484.1"/>
    <property type="molecule type" value="Genomic_DNA"/>
</dbReference>
<gene>
    <name evidence="3" type="ORF">FCK90_06585</name>
</gene>
<evidence type="ECO:0000259" key="2">
    <source>
        <dbReference type="Pfam" id="PF00582"/>
    </source>
</evidence>
<accession>A0A5J5KXV8</accession>
<evidence type="ECO:0000313" key="4">
    <source>
        <dbReference type="Proteomes" id="UP000325957"/>
    </source>
</evidence>